<protein>
    <submittedName>
        <fullName evidence="1">Uncharacterized protein</fullName>
    </submittedName>
</protein>
<dbReference type="STRING" id="1618756.UV12_C0001G0119"/>
<evidence type="ECO:0000313" key="1">
    <source>
        <dbReference type="EMBL" id="KKS48424.1"/>
    </source>
</evidence>
<dbReference type="EMBL" id="LCDG01000001">
    <property type="protein sequence ID" value="KKS48424.1"/>
    <property type="molecule type" value="Genomic_DNA"/>
</dbReference>
<dbReference type="AlphaFoldDB" id="A0A0G0ZIB5"/>
<name>A0A0G0ZIB5_9BACT</name>
<dbReference type="Proteomes" id="UP000034704">
    <property type="component" value="Unassembled WGS sequence"/>
</dbReference>
<proteinExistence type="predicted"/>
<organism evidence="1 2">
    <name type="scientific">Candidatus Nomurabacteria bacterium GW2011_GWC2_42_20</name>
    <dbReference type="NCBI Taxonomy" id="1618756"/>
    <lineage>
        <taxon>Bacteria</taxon>
        <taxon>Candidatus Nomuraibacteriota</taxon>
    </lineage>
</organism>
<sequence>MCKSRDGFDDLFAGMTAEDFLQENDGDSSCKHEWKDDGDNMQIYCKKCTARRYNTF</sequence>
<gene>
    <name evidence="1" type="ORF">UV12_C0001G0119</name>
</gene>
<comment type="caution">
    <text evidence="1">The sequence shown here is derived from an EMBL/GenBank/DDBJ whole genome shotgun (WGS) entry which is preliminary data.</text>
</comment>
<reference evidence="1 2" key="1">
    <citation type="journal article" date="2015" name="Nature">
        <title>rRNA introns, odd ribosomes, and small enigmatic genomes across a large radiation of phyla.</title>
        <authorList>
            <person name="Brown C.T."/>
            <person name="Hug L.A."/>
            <person name="Thomas B.C."/>
            <person name="Sharon I."/>
            <person name="Castelle C.J."/>
            <person name="Singh A."/>
            <person name="Wilkins M.J."/>
            <person name="Williams K.H."/>
            <person name="Banfield J.F."/>
        </authorList>
    </citation>
    <scope>NUCLEOTIDE SEQUENCE [LARGE SCALE GENOMIC DNA]</scope>
</reference>
<accession>A0A0G0ZIB5</accession>
<evidence type="ECO:0000313" key="2">
    <source>
        <dbReference type="Proteomes" id="UP000034704"/>
    </source>
</evidence>
<feature type="non-terminal residue" evidence="1">
    <location>
        <position position="56"/>
    </location>
</feature>